<keyword evidence="2" id="KW-0479">Metal-binding</keyword>
<gene>
    <name evidence="7" type="ORF">SSLN_LOCUS6967</name>
</gene>
<dbReference type="SUPFAM" id="SSF57863">
    <property type="entry name" value="ArfGap/RecO-like zinc finger"/>
    <property type="match status" value="1"/>
</dbReference>
<dbReference type="PANTHER" id="PTHR45686:SF4">
    <property type="entry name" value="ADP-RIBOSYLATION FACTOR GTPASE ACTIVATING PROTEIN 3, ISOFORM H"/>
    <property type="match status" value="1"/>
</dbReference>
<dbReference type="CDD" id="cd08831">
    <property type="entry name" value="ArfGap_ArfGap2_3_like"/>
    <property type="match status" value="1"/>
</dbReference>
<dbReference type="GO" id="GO:0048205">
    <property type="term" value="P:COPI coating of Golgi vesicle"/>
    <property type="evidence" value="ECO:0007669"/>
    <property type="project" value="TreeGrafter"/>
</dbReference>
<protein>
    <submittedName>
        <fullName evidence="9">Arf-GAP domain-containing protein</fullName>
    </submittedName>
</protein>
<keyword evidence="1" id="KW-0343">GTPase activation</keyword>
<dbReference type="SMART" id="SM00105">
    <property type="entry name" value="ArfGap"/>
    <property type="match status" value="1"/>
</dbReference>
<dbReference type="GO" id="GO:0008270">
    <property type="term" value="F:zinc ion binding"/>
    <property type="evidence" value="ECO:0007669"/>
    <property type="project" value="UniProtKB-KW"/>
</dbReference>
<dbReference type="OrthoDB" id="983479at2759"/>
<dbReference type="Gene3D" id="1.10.220.150">
    <property type="entry name" value="Arf GTPase activating protein"/>
    <property type="match status" value="1"/>
</dbReference>
<evidence type="ECO:0000259" key="6">
    <source>
        <dbReference type="PROSITE" id="PS50115"/>
    </source>
</evidence>
<dbReference type="AlphaFoldDB" id="A0A183SRW9"/>
<evidence type="ECO:0000256" key="1">
    <source>
        <dbReference type="ARBA" id="ARBA00022468"/>
    </source>
</evidence>
<keyword evidence="3 5" id="KW-0863">Zinc-finger</keyword>
<dbReference type="WBParaSite" id="SSLN_0000718601-mRNA-1">
    <property type="protein sequence ID" value="SSLN_0000718601-mRNA-1"/>
    <property type="gene ID" value="SSLN_0000718601"/>
</dbReference>
<dbReference type="PROSITE" id="PS50115">
    <property type="entry name" value="ARFGAP"/>
    <property type="match status" value="1"/>
</dbReference>
<dbReference type="STRING" id="70667.A0A183SRW9"/>
<accession>A0A183SRW9</accession>
<evidence type="ECO:0000256" key="2">
    <source>
        <dbReference type="ARBA" id="ARBA00022723"/>
    </source>
</evidence>
<dbReference type="Proteomes" id="UP000275846">
    <property type="component" value="Unassembled WGS sequence"/>
</dbReference>
<dbReference type="GO" id="GO:0005096">
    <property type="term" value="F:GTPase activator activity"/>
    <property type="evidence" value="ECO:0007669"/>
    <property type="project" value="UniProtKB-KW"/>
</dbReference>
<evidence type="ECO:0000256" key="3">
    <source>
        <dbReference type="ARBA" id="ARBA00022771"/>
    </source>
</evidence>
<name>A0A183SRW9_SCHSO</name>
<evidence type="ECO:0000313" key="8">
    <source>
        <dbReference type="Proteomes" id="UP000275846"/>
    </source>
</evidence>
<evidence type="ECO:0000313" key="9">
    <source>
        <dbReference type="WBParaSite" id="SSLN_0000718601-mRNA-1"/>
    </source>
</evidence>
<dbReference type="InterPro" id="IPR001164">
    <property type="entry name" value="ArfGAP_dom"/>
</dbReference>
<sequence length="259" mass="28779">MDPSSCPSKADIDAIFSRLLSKPSNKACFDCGSGNPTWASVTYGVFLCIDCSAVHRSLGVHISFIKSTQLDTNWSWLQLRTMQVGGNSNAVGQKYSSRAAQMYRNKLEGLATKAMLSMGSRLFLDTEDSLVNVSKDPDFFEEHTKQSLLEDLGGMTLSGTVTTNAASVPPHGMSFLSISLPHCHNNNSSKYFLVQIPFPLYTLYRKLGLYIPGQCFGYPTLEIEVANNALRIQCRDHLCFSKCKQYFAIYSFHLSLRPL</sequence>
<dbReference type="PANTHER" id="PTHR45686">
    <property type="entry name" value="ADP-RIBOSYLATION FACTOR GTPASE ACTIVATING PROTEIN 3, ISOFORM H-RELATED"/>
    <property type="match status" value="1"/>
</dbReference>
<dbReference type="InterPro" id="IPR038508">
    <property type="entry name" value="ArfGAP_dom_sf"/>
</dbReference>
<dbReference type="InterPro" id="IPR037278">
    <property type="entry name" value="ARFGAP/RecO"/>
</dbReference>
<reference evidence="9" key="1">
    <citation type="submission" date="2016-06" db="UniProtKB">
        <authorList>
            <consortium name="WormBaseParasite"/>
        </authorList>
    </citation>
    <scope>IDENTIFICATION</scope>
</reference>
<feature type="domain" description="Arf-GAP" evidence="6">
    <location>
        <begin position="13"/>
        <end position="90"/>
    </location>
</feature>
<dbReference type="PRINTS" id="PR00405">
    <property type="entry name" value="REVINTRACTNG"/>
</dbReference>
<dbReference type="EMBL" id="UYSU01033925">
    <property type="protein sequence ID" value="VDL93352.1"/>
    <property type="molecule type" value="Genomic_DNA"/>
</dbReference>
<evidence type="ECO:0000256" key="4">
    <source>
        <dbReference type="ARBA" id="ARBA00022833"/>
    </source>
</evidence>
<evidence type="ECO:0000313" key="7">
    <source>
        <dbReference type="EMBL" id="VDL93352.1"/>
    </source>
</evidence>
<keyword evidence="4" id="KW-0862">Zinc</keyword>
<evidence type="ECO:0000256" key="5">
    <source>
        <dbReference type="PROSITE-ProRule" id="PRU00288"/>
    </source>
</evidence>
<reference evidence="7 8" key="2">
    <citation type="submission" date="2018-11" db="EMBL/GenBank/DDBJ databases">
        <authorList>
            <consortium name="Pathogen Informatics"/>
        </authorList>
    </citation>
    <scope>NUCLEOTIDE SEQUENCE [LARGE SCALE GENOMIC DNA]</scope>
    <source>
        <strain evidence="7 8">NST_G2</strain>
    </source>
</reference>
<organism evidence="9">
    <name type="scientific">Schistocephalus solidus</name>
    <name type="common">Tapeworm</name>
    <dbReference type="NCBI Taxonomy" id="70667"/>
    <lineage>
        <taxon>Eukaryota</taxon>
        <taxon>Metazoa</taxon>
        <taxon>Spiralia</taxon>
        <taxon>Lophotrochozoa</taxon>
        <taxon>Platyhelminthes</taxon>
        <taxon>Cestoda</taxon>
        <taxon>Eucestoda</taxon>
        <taxon>Diphyllobothriidea</taxon>
        <taxon>Diphyllobothriidae</taxon>
        <taxon>Schistocephalus</taxon>
    </lineage>
</organism>
<dbReference type="Pfam" id="PF01412">
    <property type="entry name" value="ArfGap"/>
    <property type="match status" value="1"/>
</dbReference>
<proteinExistence type="predicted"/>
<keyword evidence="8" id="KW-1185">Reference proteome</keyword>
<dbReference type="GO" id="GO:0000139">
    <property type="term" value="C:Golgi membrane"/>
    <property type="evidence" value="ECO:0007669"/>
    <property type="project" value="GOC"/>
</dbReference>